<dbReference type="PANTHER" id="PTHR37981">
    <property type="entry name" value="LIPASE 2"/>
    <property type="match status" value="1"/>
</dbReference>
<proteinExistence type="predicted"/>
<reference evidence="1 2" key="1">
    <citation type="journal article" date="2019" name="Int. J. Syst. Evol. Microbiol.">
        <title>The Global Catalogue of Microorganisms (GCM) 10K type strain sequencing project: providing services to taxonomists for standard genome sequencing and annotation.</title>
        <authorList>
            <consortium name="The Broad Institute Genomics Platform"/>
            <consortium name="The Broad Institute Genome Sequencing Center for Infectious Disease"/>
            <person name="Wu L."/>
            <person name="Ma J."/>
        </authorList>
    </citation>
    <scope>NUCLEOTIDE SEQUENCE [LARGE SCALE GENOMIC DNA]</scope>
    <source>
        <strain evidence="1 2">JCM 4087</strain>
    </source>
</reference>
<dbReference type="PANTHER" id="PTHR37981:SF1">
    <property type="entry name" value="SGNH HYDROLASE-TYPE ESTERASE DOMAIN-CONTAINING PROTEIN"/>
    <property type="match status" value="1"/>
</dbReference>
<dbReference type="InterPro" id="IPR036514">
    <property type="entry name" value="SGNH_hydro_sf"/>
</dbReference>
<comment type="caution">
    <text evidence="1">The sequence shown here is derived from an EMBL/GenBank/DDBJ whole genome shotgun (WGS) entry which is preliminary data.</text>
</comment>
<name>A0ABN3X194_STRTU</name>
<dbReference type="InterPro" id="IPR037460">
    <property type="entry name" value="SEST-like"/>
</dbReference>
<keyword evidence="2" id="KW-1185">Reference proteome</keyword>
<evidence type="ECO:0000313" key="2">
    <source>
        <dbReference type="Proteomes" id="UP001501102"/>
    </source>
</evidence>
<dbReference type="Proteomes" id="UP001501102">
    <property type="component" value="Unassembled WGS sequence"/>
</dbReference>
<sequence>MSISIGGNDAGFSDTMTACVLNDDRTCLDRIATASAFIRGQLPAKLGRVYDAIGLQGTSHVVVLGYPRFYNPARHRLRRLSETKRTAINKAADLLDSVVADRARSHGFGLRRRQHHL</sequence>
<dbReference type="Gene3D" id="3.40.50.1110">
    <property type="entry name" value="SGNH hydrolase"/>
    <property type="match status" value="1"/>
</dbReference>
<gene>
    <name evidence="1" type="ORF">GCM10020221_30090</name>
</gene>
<dbReference type="EMBL" id="BAAAXZ010000114">
    <property type="protein sequence ID" value="GAA2932315.1"/>
    <property type="molecule type" value="Genomic_DNA"/>
</dbReference>
<organism evidence="1 2">
    <name type="scientific">Streptomyces thioluteus</name>
    <dbReference type="NCBI Taxonomy" id="66431"/>
    <lineage>
        <taxon>Bacteria</taxon>
        <taxon>Bacillati</taxon>
        <taxon>Actinomycetota</taxon>
        <taxon>Actinomycetes</taxon>
        <taxon>Kitasatosporales</taxon>
        <taxon>Streptomycetaceae</taxon>
        <taxon>Streptomyces</taxon>
    </lineage>
</organism>
<evidence type="ECO:0008006" key="3">
    <source>
        <dbReference type="Google" id="ProtNLM"/>
    </source>
</evidence>
<evidence type="ECO:0000313" key="1">
    <source>
        <dbReference type="EMBL" id="GAA2932315.1"/>
    </source>
</evidence>
<accession>A0ABN3X194</accession>
<protein>
    <recommendedName>
        <fullName evidence="3">SGNH hydrolase-type esterase domain-containing protein</fullName>
    </recommendedName>
</protein>
<dbReference type="SUPFAM" id="SSF52266">
    <property type="entry name" value="SGNH hydrolase"/>
    <property type="match status" value="1"/>
</dbReference>